<keyword evidence="1" id="KW-0812">Transmembrane</keyword>
<dbReference type="AlphaFoldDB" id="A0A9X6RNR6"/>
<organism evidence="4 5">
    <name type="scientific">Hypsibius exemplaris</name>
    <name type="common">Freshwater tardigrade</name>
    <dbReference type="NCBI Taxonomy" id="2072580"/>
    <lineage>
        <taxon>Eukaryota</taxon>
        <taxon>Metazoa</taxon>
        <taxon>Ecdysozoa</taxon>
        <taxon>Tardigrada</taxon>
        <taxon>Eutardigrada</taxon>
        <taxon>Parachela</taxon>
        <taxon>Hypsibioidea</taxon>
        <taxon>Hypsibiidae</taxon>
        <taxon>Hypsibius</taxon>
    </lineage>
</organism>
<feature type="domain" description="C-type lectin" evidence="3">
    <location>
        <begin position="36"/>
        <end position="162"/>
    </location>
</feature>
<feature type="domain" description="C-type lectin" evidence="3">
    <location>
        <begin position="675"/>
        <end position="816"/>
    </location>
</feature>
<evidence type="ECO:0000313" key="5">
    <source>
        <dbReference type="Proteomes" id="UP000192578"/>
    </source>
</evidence>
<accession>A0A9X6RNR6</accession>
<dbReference type="SUPFAM" id="SSF56436">
    <property type="entry name" value="C-type lectin-like"/>
    <property type="match status" value="6"/>
</dbReference>
<keyword evidence="1" id="KW-0472">Membrane</keyword>
<evidence type="ECO:0000313" key="4">
    <source>
        <dbReference type="EMBL" id="OWA54320.1"/>
    </source>
</evidence>
<keyword evidence="1" id="KW-1133">Transmembrane helix</keyword>
<dbReference type="PROSITE" id="PS50041">
    <property type="entry name" value="C_TYPE_LECTIN_2"/>
    <property type="match status" value="6"/>
</dbReference>
<evidence type="ECO:0000256" key="2">
    <source>
        <dbReference type="SAM" id="SignalP"/>
    </source>
</evidence>
<comment type="caution">
    <text evidence="4">The sequence shown here is derived from an EMBL/GenBank/DDBJ whole genome shotgun (WGS) entry which is preliminary data.</text>
</comment>
<evidence type="ECO:0000259" key="3">
    <source>
        <dbReference type="PROSITE" id="PS50041"/>
    </source>
</evidence>
<dbReference type="PANTHER" id="PTHR22803">
    <property type="entry name" value="MANNOSE, PHOSPHOLIPASE, LECTIN RECEPTOR RELATED"/>
    <property type="match status" value="1"/>
</dbReference>
<feature type="domain" description="C-type lectin" evidence="3">
    <location>
        <begin position="195"/>
        <end position="315"/>
    </location>
</feature>
<dbReference type="Pfam" id="PF00059">
    <property type="entry name" value="Lectin_C"/>
    <property type="match status" value="5"/>
</dbReference>
<feature type="domain" description="C-type lectin" evidence="3">
    <location>
        <begin position="505"/>
        <end position="648"/>
    </location>
</feature>
<dbReference type="EMBL" id="MTYJ01000392">
    <property type="protein sequence ID" value="OWA54320.1"/>
    <property type="molecule type" value="Genomic_DNA"/>
</dbReference>
<feature type="chain" id="PRO_5040799466" evidence="2">
    <location>
        <begin position="24"/>
        <end position="1166"/>
    </location>
</feature>
<gene>
    <name evidence="4" type="ORF">BV898_18728</name>
</gene>
<dbReference type="InterPro" id="IPR016186">
    <property type="entry name" value="C-type_lectin-like/link_sf"/>
</dbReference>
<dbReference type="InterPro" id="IPR050111">
    <property type="entry name" value="C-type_lectin/snaclec_domain"/>
</dbReference>
<keyword evidence="5" id="KW-1185">Reference proteome</keyword>
<dbReference type="Proteomes" id="UP000192578">
    <property type="component" value="Unassembled WGS sequence"/>
</dbReference>
<evidence type="ECO:0000256" key="1">
    <source>
        <dbReference type="SAM" id="Phobius"/>
    </source>
</evidence>
<proteinExistence type="predicted"/>
<dbReference type="CDD" id="cd00037">
    <property type="entry name" value="CLECT"/>
    <property type="match status" value="5"/>
</dbReference>
<dbReference type="OrthoDB" id="6356110at2759"/>
<feature type="domain" description="C-type lectin" evidence="3">
    <location>
        <begin position="847"/>
        <end position="958"/>
    </location>
</feature>
<dbReference type="Gene3D" id="3.10.100.10">
    <property type="entry name" value="Mannose-Binding Protein A, subunit A"/>
    <property type="match status" value="6"/>
</dbReference>
<feature type="transmembrane region" description="Helical" evidence="1">
    <location>
        <begin position="1081"/>
        <end position="1102"/>
    </location>
</feature>
<sequence length="1166" mass="130795">MGSSKAAQGVLVLLLFLASWTSALRCPGPDWYYRRATDKCYYIQQHRSLFADQTTVVGIEAGRMQWRDAVNECALRGGKIATFSDYEEMEWVKAKLEKGIWYWVGLTYENLRWEWYDGVTFTQYVTMDMVDDPPTPEGSTSEKRNQRAALYFVESTKRFEWDLETVAVHNQNGFICKGDWSGKPWCKVEAGWSFHNGHCYQHNPTPMYYHSAEQRCLAGGGTLWIPSSQEEDVRVTKWLRQTLRIDKAWLGIAIQPKRANTTIDSVTWADGSPFRSPPLDNWMHEDMDTYIRNLTNDRDYCGEITSTSKVDESFWTSAAPAVHDWDLTDSCGRAVRRPFLCEAPLNRCPYGWSELDDECYQFNLGSANLKNWTDARSHCEAQNSALVMIKTKRQQDFVADINEIHWSNVNRNQYWIGLENKRTNYVWMDGSALDYNNWSFSADEASSGECVYIEGDHVSSNTAKWRTAVCHARFNYICQAHYTADIQPEDIIHPPLECVAPYEKYHDGCYLVVKEQKNQGEAQKYCQNNGGAVLGLVRTFGENNWLSERVTADAWIGLSITGTRVLPITGGTKRVYVYEYSDGTEMIEGNWRYFDELLDAATMSQITDRFCVAMAGVNSQFNLIDGGKPRRGFWYHASCTETREFVCYHEGTPKQIDLGHDDNYDPACGAGWFRHGDSCYRPHTNYAPWGLAKQICQNTDPTADLLWITTKAEEDFITDFLEYNKTEEDFGGGRDGDDHWIDIYSDNGTGNWYWPYRNETDVWFMPMAVTNWGMEEPKIIPASVGGERPRCGLIDLDYVARWSTAPCDHEKAFICKKHVDDEFLSVPPTAAPTVPPVGICLPEWTGLHGRCVRPNMELLNWTDARAACQTLGGELSSVHDWPDLNAIQSLARNAWIGLNTLENPSYRPRLYTWSDGLPMTYLPWHTQSHNKTRNCGVVLDSKGFGMFPCDELRPSVCAKIISPATTVLTPGLSSSPPTTADLPSYTTSVIGSEMPSTKKASSSYTTSVFSSGTEIPTTKRVVSSVTTSVFSSAAPTIVVISPFTTSATGSQEPHTESTLHIADLKPTLVTKFDTGLSGSEIAGIVVGVLIVAAIVGAVGVIAGTGRTRGVLLSVRTVTSKVKKSAANRLNPGGQFPGFSGTRYNKANDQVLVSDEFDYRGQPDSYS</sequence>
<dbReference type="InterPro" id="IPR016187">
    <property type="entry name" value="CTDL_fold"/>
</dbReference>
<feature type="signal peptide" evidence="2">
    <location>
        <begin position="1"/>
        <end position="23"/>
    </location>
</feature>
<keyword evidence="2" id="KW-0732">Signal</keyword>
<name>A0A9X6RNR6_HYPEX</name>
<reference evidence="5" key="1">
    <citation type="submission" date="2017-01" db="EMBL/GenBank/DDBJ databases">
        <title>Comparative genomics of anhydrobiosis in the tardigrade Hypsibius dujardini.</title>
        <authorList>
            <person name="Yoshida Y."/>
            <person name="Koutsovoulos G."/>
            <person name="Laetsch D."/>
            <person name="Stevens L."/>
            <person name="Kumar S."/>
            <person name="Horikawa D."/>
            <person name="Ishino K."/>
            <person name="Komine S."/>
            <person name="Tomita M."/>
            <person name="Blaxter M."/>
            <person name="Arakawa K."/>
        </authorList>
    </citation>
    <scope>NUCLEOTIDE SEQUENCE [LARGE SCALE GENOMIC DNA]</scope>
    <source>
        <strain evidence="5">Z151</strain>
    </source>
</reference>
<dbReference type="SMART" id="SM00034">
    <property type="entry name" value="CLECT"/>
    <property type="match status" value="6"/>
</dbReference>
<protein>
    <submittedName>
        <fullName evidence="4">Secretory phospholipase A2 receptor</fullName>
    </submittedName>
</protein>
<dbReference type="InterPro" id="IPR001304">
    <property type="entry name" value="C-type_lectin-like"/>
</dbReference>
<feature type="domain" description="C-type lectin" evidence="3">
    <location>
        <begin position="355"/>
        <end position="479"/>
    </location>
</feature>
<keyword evidence="4" id="KW-0675">Receptor</keyword>